<dbReference type="OrthoDB" id="2727348at2759"/>
<dbReference type="RefSeq" id="XP_003049266.1">
    <property type="nucleotide sequence ID" value="XM_003049220.1"/>
</dbReference>
<dbReference type="EMBL" id="GG698902">
    <property type="protein sequence ID" value="EEU43553.1"/>
    <property type="molecule type" value="Genomic_DNA"/>
</dbReference>
<organism evidence="2 3">
    <name type="scientific">Fusarium vanettenii (strain ATCC MYA-4622 / CBS 123669 / FGSC 9596 / NRRL 45880 / 77-13-4)</name>
    <name type="common">Fusarium solani subsp. pisi</name>
    <dbReference type="NCBI Taxonomy" id="660122"/>
    <lineage>
        <taxon>Eukaryota</taxon>
        <taxon>Fungi</taxon>
        <taxon>Dikarya</taxon>
        <taxon>Ascomycota</taxon>
        <taxon>Pezizomycotina</taxon>
        <taxon>Sordariomycetes</taxon>
        <taxon>Hypocreomycetidae</taxon>
        <taxon>Hypocreales</taxon>
        <taxon>Nectriaceae</taxon>
        <taxon>Fusarium</taxon>
        <taxon>Fusarium solani species complex</taxon>
        <taxon>Fusarium vanettenii</taxon>
    </lineage>
</organism>
<proteinExistence type="inferred from homology"/>
<dbReference type="InterPro" id="IPR009413">
    <property type="entry name" value="Aegerolysin-typ"/>
</dbReference>
<dbReference type="VEuPathDB" id="FungiDB:NECHADRAFT_82944"/>
<dbReference type="InParanoid" id="C7YXA1"/>
<dbReference type="GeneID" id="9676935"/>
<accession>C7YXA1</accession>
<evidence type="ECO:0000313" key="2">
    <source>
        <dbReference type="EMBL" id="EEU43553.1"/>
    </source>
</evidence>
<keyword evidence="3" id="KW-1185">Reference proteome</keyword>
<name>C7YXA1_FUSV7</name>
<dbReference type="AlphaFoldDB" id="C7YXA1"/>
<dbReference type="KEGG" id="nhe:NECHADRAFT_82944"/>
<dbReference type="Proteomes" id="UP000005206">
    <property type="component" value="Chromosome 7"/>
</dbReference>
<dbReference type="STRING" id="660122.C7YXA1"/>
<dbReference type="GO" id="GO:0019836">
    <property type="term" value="P:symbiont-mediated hemolysis of host erythrocyte"/>
    <property type="evidence" value="ECO:0007669"/>
    <property type="project" value="InterPro"/>
</dbReference>
<gene>
    <name evidence="2" type="ORF">NECHADRAFT_82944</name>
</gene>
<protein>
    <submittedName>
        <fullName evidence="2">Uncharacterized protein</fullName>
    </submittedName>
</protein>
<evidence type="ECO:0000256" key="1">
    <source>
        <dbReference type="ARBA" id="ARBA00010795"/>
    </source>
</evidence>
<evidence type="ECO:0000313" key="3">
    <source>
        <dbReference type="Proteomes" id="UP000005206"/>
    </source>
</evidence>
<dbReference type="HOGENOM" id="CLU_1796088_0_0_1"/>
<dbReference type="Pfam" id="PF06355">
    <property type="entry name" value="Aegerolysin"/>
    <property type="match status" value="1"/>
</dbReference>
<dbReference type="Gene3D" id="2.60.270.50">
    <property type="match status" value="1"/>
</dbReference>
<reference evidence="2 3" key="1">
    <citation type="journal article" date="2009" name="PLoS Genet.">
        <title>The genome of Nectria haematococca: contribution of supernumerary chromosomes to gene expansion.</title>
        <authorList>
            <person name="Coleman J.J."/>
            <person name="Rounsley S.D."/>
            <person name="Rodriguez-Carres M."/>
            <person name="Kuo A."/>
            <person name="Wasmann C.C."/>
            <person name="Grimwood J."/>
            <person name="Schmutz J."/>
            <person name="Taga M."/>
            <person name="White G.J."/>
            <person name="Zhou S."/>
            <person name="Schwartz D.C."/>
            <person name="Freitag M."/>
            <person name="Ma L.J."/>
            <person name="Danchin E.G."/>
            <person name="Henrissat B."/>
            <person name="Coutinho P.M."/>
            <person name="Nelson D.R."/>
            <person name="Straney D."/>
            <person name="Napoli C.A."/>
            <person name="Barker B.M."/>
            <person name="Gribskov M."/>
            <person name="Rep M."/>
            <person name="Kroken S."/>
            <person name="Molnar I."/>
            <person name="Rensing C."/>
            <person name="Kennell J.C."/>
            <person name="Zamora J."/>
            <person name="Farman M.L."/>
            <person name="Selker E.U."/>
            <person name="Salamov A."/>
            <person name="Shapiro H."/>
            <person name="Pangilinan J."/>
            <person name="Lindquist E."/>
            <person name="Lamers C."/>
            <person name="Grigoriev I.V."/>
            <person name="Geiser D.M."/>
            <person name="Covert S.F."/>
            <person name="Temporini E."/>
            <person name="Vanetten H.D."/>
        </authorList>
    </citation>
    <scope>NUCLEOTIDE SEQUENCE [LARGE SCALE GENOMIC DNA]</scope>
    <source>
        <strain evidence="3">ATCC MYA-4622 / CBS 123669 / FGSC 9596 / NRRL 45880 / 77-13-4</strain>
    </source>
</reference>
<comment type="similarity">
    <text evidence="1">Belongs to the aegerolysin family.</text>
</comment>
<sequence length="146" mass="16455">MGWNQWALFRFSNKTYDDTLKLVFPNKGDHWGWPFADTQDSGTRNRITYDEIQDKEIGPQTSYAYGQTGKQNEWAGMEGTVDIWTKAAAGISGQKIARVYYSCPWSGKNQFTITDIASGWNVTHWGADYDGDALGSITIEEVGIRL</sequence>